<dbReference type="Proteomes" id="UP000789595">
    <property type="component" value="Unassembled WGS sequence"/>
</dbReference>
<name>A0A8J2SFM7_9STRA</name>
<feature type="transmembrane region" description="Helical" evidence="2">
    <location>
        <begin position="223"/>
        <end position="242"/>
    </location>
</feature>
<evidence type="ECO:0000313" key="3">
    <source>
        <dbReference type="EMBL" id="CAH0371113.1"/>
    </source>
</evidence>
<comment type="caution">
    <text evidence="3">The sequence shown here is derived from an EMBL/GenBank/DDBJ whole genome shotgun (WGS) entry which is preliminary data.</text>
</comment>
<feature type="transmembrane region" description="Helical" evidence="2">
    <location>
        <begin position="158"/>
        <end position="178"/>
    </location>
</feature>
<evidence type="ECO:0000256" key="2">
    <source>
        <dbReference type="SAM" id="Phobius"/>
    </source>
</evidence>
<gene>
    <name evidence="3" type="ORF">PECAL_3P10390</name>
</gene>
<sequence>MSRIAPPAPALRPRAAHRSGQPEHISTPRPAACPPMADAGRGDGEASTASPDPAPAQAQSAPIDALTAEPALNDALSPPRDFMLDTTTEQPRPEAVALTPVVAEQDETCVYVFGANVGAAPDAATAKLAKRVLQISVVLILLQAIIAVVYYVRDEPLALILITLCFSLAHPTCGIFGVMNKDRSLLCMFCGYGCIQCAADAITCVLCIVYAVSKSGKKRRDFAMLAAYYFVQGVIHYVVFYWGNKLYIHKGFDARAVHPEARAARRRRREAVPVAATSRLEDDGFAAAAYADVEAGQPWVMSPKVGSADDDRPDAPPPAAEAVPAVTPREEPAG</sequence>
<feature type="region of interest" description="Disordered" evidence="1">
    <location>
        <begin position="1"/>
        <end position="61"/>
    </location>
</feature>
<evidence type="ECO:0000256" key="1">
    <source>
        <dbReference type="SAM" id="MobiDB-lite"/>
    </source>
</evidence>
<organism evidence="3 4">
    <name type="scientific">Pelagomonas calceolata</name>
    <dbReference type="NCBI Taxonomy" id="35677"/>
    <lineage>
        <taxon>Eukaryota</taxon>
        <taxon>Sar</taxon>
        <taxon>Stramenopiles</taxon>
        <taxon>Ochrophyta</taxon>
        <taxon>Pelagophyceae</taxon>
        <taxon>Pelagomonadales</taxon>
        <taxon>Pelagomonadaceae</taxon>
        <taxon>Pelagomonas</taxon>
    </lineage>
</organism>
<keyword evidence="2" id="KW-0812">Transmembrane</keyword>
<feature type="transmembrane region" description="Helical" evidence="2">
    <location>
        <begin position="185"/>
        <end position="211"/>
    </location>
</feature>
<feature type="transmembrane region" description="Helical" evidence="2">
    <location>
        <begin position="132"/>
        <end position="152"/>
    </location>
</feature>
<keyword evidence="2" id="KW-1133">Transmembrane helix</keyword>
<dbReference type="EMBL" id="CAKKNE010000003">
    <property type="protein sequence ID" value="CAH0371113.1"/>
    <property type="molecule type" value="Genomic_DNA"/>
</dbReference>
<protein>
    <submittedName>
        <fullName evidence="3">Uncharacterized protein</fullName>
    </submittedName>
</protein>
<reference evidence="3" key="1">
    <citation type="submission" date="2021-11" db="EMBL/GenBank/DDBJ databases">
        <authorList>
            <consortium name="Genoscope - CEA"/>
            <person name="William W."/>
        </authorList>
    </citation>
    <scope>NUCLEOTIDE SEQUENCE</scope>
</reference>
<feature type="compositionally biased region" description="Low complexity" evidence="1">
    <location>
        <begin position="46"/>
        <end position="61"/>
    </location>
</feature>
<accession>A0A8J2SFM7</accession>
<feature type="region of interest" description="Disordered" evidence="1">
    <location>
        <begin position="301"/>
        <end position="334"/>
    </location>
</feature>
<dbReference type="AlphaFoldDB" id="A0A8J2SFM7"/>
<keyword evidence="2" id="KW-0472">Membrane</keyword>
<keyword evidence="4" id="KW-1185">Reference proteome</keyword>
<feature type="compositionally biased region" description="Pro residues" evidence="1">
    <location>
        <begin position="1"/>
        <end position="10"/>
    </location>
</feature>
<evidence type="ECO:0000313" key="4">
    <source>
        <dbReference type="Proteomes" id="UP000789595"/>
    </source>
</evidence>
<proteinExistence type="predicted"/>